<evidence type="ECO:0000313" key="1">
    <source>
        <dbReference type="EMBL" id="RJT26625.1"/>
    </source>
</evidence>
<accession>A0A3A5JWW1</accession>
<sequence length="87" mass="9189">MERKSHMTMNTRRAALGALASIPAIGAATEAFPSTGSTAPETIDDRIRRLAGELSAALEGMHGGEWRVTVDHSAGFALIVQQRGVQS</sequence>
<protein>
    <submittedName>
        <fullName evidence="1">Uncharacterized protein</fullName>
    </submittedName>
</protein>
<keyword evidence="2" id="KW-1185">Reference proteome</keyword>
<dbReference type="EMBL" id="QZWZ01000069">
    <property type="protein sequence ID" value="RJT26625.1"/>
    <property type="molecule type" value="Genomic_DNA"/>
</dbReference>
<evidence type="ECO:0000313" key="2">
    <source>
        <dbReference type="Proteomes" id="UP000272706"/>
    </source>
</evidence>
<dbReference type="AlphaFoldDB" id="A0A3A5JWW1"/>
<organism evidence="1 2">
    <name type="scientific">Mesorhizobium waimense</name>
    <dbReference type="NCBI Taxonomy" id="1300307"/>
    <lineage>
        <taxon>Bacteria</taxon>
        <taxon>Pseudomonadati</taxon>
        <taxon>Pseudomonadota</taxon>
        <taxon>Alphaproteobacteria</taxon>
        <taxon>Hyphomicrobiales</taxon>
        <taxon>Phyllobacteriaceae</taxon>
        <taxon>Mesorhizobium</taxon>
    </lineage>
</organism>
<dbReference type="Proteomes" id="UP000272706">
    <property type="component" value="Unassembled WGS sequence"/>
</dbReference>
<comment type="caution">
    <text evidence="1">The sequence shown here is derived from an EMBL/GenBank/DDBJ whole genome shotgun (WGS) entry which is preliminary data.</text>
</comment>
<reference evidence="1 2" key="1">
    <citation type="submission" date="2018-09" db="EMBL/GenBank/DDBJ databases">
        <title>Mesorhizobium carmichaelinearum sp. nov. isolated from Carmichaelinea spp. root nodules in New Zealand.</title>
        <authorList>
            <person name="De Meyer S.E."/>
        </authorList>
    </citation>
    <scope>NUCLEOTIDE SEQUENCE [LARGE SCALE GENOMIC DNA]</scope>
    <source>
        <strain evidence="1 2">ICMP19557</strain>
    </source>
</reference>
<name>A0A3A5JWW1_9HYPH</name>
<gene>
    <name evidence="1" type="ORF">D3227_37170</name>
</gene>
<proteinExistence type="predicted"/>